<protein>
    <recommendedName>
        <fullName evidence="3">Deacetylase sirtuin-type domain-containing protein</fullName>
    </recommendedName>
</protein>
<dbReference type="Proteomes" id="UP000014065">
    <property type="component" value="Unassembled WGS sequence"/>
</dbReference>
<organism evidence="1 2">
    <name type="scientific">Candidatus Nitrosarchaeum limnium BG20</name>
    <dbReference type="NCBI Taxonomy" id="859192"/>
    <lineage>
        <taxon>Archaea</taxon>
        <taxon>Nitrososphaerota</taxon>
        <taxon>Nitrososphaeria</taxon>
        <taxon>Nitrosopumilales</taxon>
        <taxon>Nitrosopumilaceae</taxon>
        <taxon>Nitrosarchaeum</taxon>
    </lineage>
</organism>
<evidence type="ECO:0000313" key="1">
    <source>
        <dbReference type="EMBL" id="EPA05723.1"/>
    </source>
</evidence>
<accession>S2E4P0</accession>
<dbReference type="AlphaFoldDB" id="S2E4P0"/>
<proteinExistence type="predicted"/>
<comment type="caution">
    <text evidence="1">The sequence shown here is derived from an EMBL/GenBank/DDBJ whole genome shotgun (WGS) entry which is preliminary data.</text>
</comment>
<feature type="non-terminal residue" evidence="1">
    <location>
        <position position="1"/>
    </location>
</feature>
<name>S2E4P0_9ARCH</name>
<dbReference type="EMBL" id="AHJG01000162">
    <property type="protein sequence ID" value="EPA05723.1"/>
    <property type="molecule type" value="Genomic_DNA"/>
</dbReference>
<reference evidence="1 2" key="1">
    <citation type="journal article" date="2012" name="J. Bacteriol.">
        <title>Genome Sequence of "Candidatus Nitrosoarchaeum limnia" BG20, a Low-Salinity Ammonia-Oxidizing Archaeon from the San Francisco Bay Estuary.</title>
        <authorList>
            <person name="Mosier A.C."/>
            <person name="Allen E.E."/>
            <person name="Kim M."/>
            <person name="Ferriera S."/>
            <person name="Francis C.A."/>
        </authorList>
    </citation>
    <scope>NUCLEOTIDE SEQUENCE [LARGE SCALE GENOMIC DNA]</scope>
    <source>
        <strain evidence="1 2">BG20</strain>
    </source>
</reference>
<evidence type="ECO:0000313" key="2">
    <source>
        <dbReference type="Proteomes" id="UP000014065"/>
    </source>
</evidence>
<evidence type="ECO:0008006" key="3">
    <source>
        <dbReference type="Google" id="ProtNLM"/>
    </source>
</evidence>
<gene>
    <name evidence="1" type="ORF">BG20_I2615</name>
</gene>
<keyword evidence="2" id="KW-1185">Reference proteome</keyword>
<sequence length="39" mass="4394">NATIIEINPENTMMSSYMDFSIKSTSVNALPELISIFRD</sequence>